<gene>
    <name evidence="2" type="ORF">Maq22A_1p36610</name>
</gene>
<dbReference type="EMBL" id="AP014705">
    <property type="protein sequence ID" value="BAQ49522.1"/>
    <property type="molecule type" value="Genomic_DNA"/>
</dbReference>
<dbReference type="RefSeq" id="WP_060850564.1">
    <property type="nucleotide sequence ID" value="NZ_AP014705.1"/>
</dbReference>
<reference evidence="2 3" key="1">
    <citation type="journal article" date="2015" name="Genome Announc.">
        <title>Complete Genome Sequence of Methylobacterium aquaticum Strain 22A, Isolated from Racomitrium japonicum Moss.</title>
        <authorList>
            <person name="Tani A."/>
            <person name="Ogura Y."/>
            <person name="Hayashi T."/>
            <person name="Kimbara K."/>
        </authorList>
    </citation>
    <scope>NUCLEOTIDE SEQUENCE [LARGE SCALE GENOMIC DNA]</scope>
    <source>
        <strain evidence="2 3">MA-22A</strain>
        <plasmid evidence="3">Plasmid pMaq22A_1p DNA</plasmid>
    </source>
</reference>
<organism evidence="2 3">
    <name type="scientific">Methylobacterium aquaticum</name>
    <dbReference type="NCBI Taxonomy" id="270351"/>
    <lineage>
        <taxon>Bacteria</taxon>
        <taxon>Pseudomonadati</taxon>
        <taxon>Pseudomonadota</taxon>
        <taxon>Alphaproteobacteria</taxon>
        <taxon>Hyphomicrobiales</taxon>
        <taxon>Methylobacteriaceae</taxon>
        <taxon>Methylobacterium</taxon>
    </lineage>
</organism>
<dbReference type="KEGG" id="maqu:Maq22A_1p36610"/>
<sequence length="211" mass="21415">MYRTFLAALALACVCSPAMALGPTPAGFCLHDALNSFCAAVQGDGGLMLTPYIHRAAEVATVAQPATDTAVVTIPYGSWLTSAAAGIQEIVVSVIMAIIAIACRRLPAAVGAVVRGLLTQQLVERAIAFGMSTVAGAAAGKTLSVPVGNAVLANALSYAVEHAPGWFLKWAGGEQAIRDHIIALLPMDEQASLAPATATAVASQPTPVAPV</sequence>
<accession>A0A0C6FR13</accession>
<feature type="signal peptide" evidence="1">
    <location>
        <begin position="1"/>
        <end position="20"/>
    </location>
</feature>
<keyword evidence="1" id="KW-0732">Signal</keyword>
<keyword evidence="2" id="KW-0614">Plasmid</keyword>
<evidence type="ECO:0000256" key="1">
    <source>
        <dbReference type="SAM" id="SignalP"/>
    </source>
</evidence>
<name>A0A0C6FR13_9HYPH</name>
<reference evidence="3" key="2">
    <citation type="submission" date="2015-01" db="EMBL/GenBank/DDBJ databases">
        <title>Complete genome sequence of Methylobacterium aquaticum strain 22A.</title>
        <authorList>
            <person name="Tani A."/>
            <person name="Ogura Y."/>
            <person name="Hayashi T."/>
        </authorList>
    </citation>
    <scope>NUCLEOTIDE SEQUENCE [LARGE SCALE GENOMIC DNA]</scope>
    <source>
        <strain evidence="3">MA-22A</strain>
        <plasmid evidence="3">Plasmid pMaq22A_1p DNA</plasmid>
    </source>
</reference>
<feature type="chain" id="PRO_5002189474" evidence="1">
    <location>
        <begin position="21"/>
        <end position="211"/>
    </location>
</feature>
<geneLocation type="plasmid" evidence="3">
    <name>pMaq22A_1p DNA</name>
</geneLocation>
<evidence type="ECO:0000313" key="2">
    <source>
        <dbReference type="EMBL" id="BAQ49522.1"/>
    </source>
</evidence>
<protein>
    <submittedName>
        <fullName evidence="2">Uncharacterized protein</fullName>
    </submittedName>
</protein>
<proteinExistence type="predicted"/>
<dbReference type="PATRIC" id="fig|270351.10.peg.6601"/>
<dbReference type="Proteomes" id="UP000061432">
    <property type="component" value="Plasmid pMaq22A_1p"/>
</dbReference>
<dbReference type="AlphaFoldDB" id="A0A0C6FR13"/>
<dbReference type="OrthoDB" id="8232303at2"/>
<evidence type="ECO:0000313" key="3">
    <source>
        <dbReference type="Proteomes" id="UP000061432"/>
    </source>
</evidence>